<dbReference type="GO" id="GO:0032259">
    <property type="term" value="P:methylation"/>
    <property type="evidence" value="ECO:0007669"/>
    <property type="project" value="UniProtKB-KW"/>
</dbReference>
<keyword evidence="6" id="KW-1185">Reference proteome</keyword>
<evidence type="ECO:0000313" key="5">
    <source>
        <dbReference type="EMBL" id="KAF6159658.1"/>
    </source>
</evidence>
<dbReference type="InterPro" id="IPR029063">
    <property type="entry name" value="SAM-dependent_MTases_sf"/>
</dbReference>
<dbReference type="PANTHER" id="PTHR11746">
    <property type="entry name" value="O-METHYLTRANSFERASE"/>
    <property type="match status" value="1"/>
</dbReference>
<feature type="domain" description="O-methyltransferase C-terminal" evidence="4">
    <location>
        <begin position="56"/>
        <end position="137"/>
    </location>
</feature>
<dbReference type="Pfam" id="PF00891">
    <property type="entry name" value="Methyltransf_2"/>
    <property type="match status" value="1"/>
</dbReference>
<evidence type="ECO:0000256" key="3">
    <source>
        <dbReference type="ARBA" id="ARBA00022691"/>
    </source>
</evidence>
<keyword evidence="1" id="KW-0489">Methyltransferase</keyword>
<dbReference type="AlphaFoldDB" id="A0A7J7MYA2"/>
<evidence type="ECO:0000256" key="1">
    <source>
        <dbReference type="ARBA" id="ARBA00022603"/>
    </source>
</evidence>
<proteinExistence type="predicted"/>
<evidence type="ECO:0000313" key="6">
    <source>
        <dbReference type="Proteomes" id="UP000541444"/>
    </source>
</evidence>
<dbReference type="OrthoDB" id="1606438at2759"/>
<protein>
    <recommendedName>
        <fullName evidence="4">O-methyltransferase C-terminal domain-containing protein</fullName>
    </recommendedName>
</protein>
<evidence type="ECO:0000256" key="2">
    <source>
        <dbReference type="ARBA" id="ARBA00022679"/>
    </source>
</evidence>
<accession>A0A7J7MYA2</accession>
<dbReference type="Proteomes" id="UP000541444">
    <property type="component" value="Unassembled WGS sequence"/>
</dbReference>
<name>A0A7J7MYA2_9MAGN</name>
<dbReference type="Gene3D" id="3.40.50.150">
    <property type="entry name" value="Vaccinia Virus protein VP39"/>
    <property type="match status" value="2"/>
</dbReference>
<keyword evidence="2" id="KW-0808">Transferase</keyword>
<keyword evidence="3" id="KW-0949">S-adenosyl-L-methionine</keyword>
<dbReference type="GO" id="GO:0008171">
    <property type="term" value="F:O-methyltransferase activity"/>
    <property type="evidence" value="ECO:0007669"/>
    <property type="project" value="InterPro"/>
</dbReference>
<dbReference type="PROSITE" id="PS51683">
    <property type="entry name" value="SAM_OMT_II"/>
    <property type="match status" value="1"/>
</dbReference>
<organism evidence="5 6">
    <name type="scientific">Kingdonia uniflora</name>
    <dbReference type="NCBI Taxonomy" id="39325"/>
    <lineage>
        <taxon>Eukaryota</taxon>
        <taxon>Viridiplantae</taxon>
        <taxon>Streptophyta</taxon>
        <taxon>Embryophyta</taxon>
        <taxon>Tracheophyta</taxon>
        <taxon>Spermatophyta</taxon>
        <taxon>Magnoliopsida</taxon>
        <taxon>Ranunculales</taxon>
        <taxon>Circaeasteraceae</taxon>
        <taxon>Kingdonia</taxon>
    </lineage>
</organism>
<evidence type="ECO:0000259" key="4">
    <source>
        <dbReference type="Pfam" id="PF00891"/>
    </source>
</evidence>
<dbReference type="SUPFAM" id="SSF53335">
    <property type="entry name" value="S-adenosyl-L-methionine-dependent methyltransferases"/>
    <property type="match status" value="1"/>
</dbReference>
<gene>
    <name evidence="5" type="ORF">GIB67_034620</name>
</gene>
<dbReference type="InterPro" id="IPR016461">
    <property type="entry name" value="COMT-like"/>
</dbReference>
<comment type="caution">
    <text evidence="5">The sequence shown here is derived from an EMBL/GenBank/DDBJ whole genome shotgun (WGS) entry which is preliminary data.</text>
</comment>
<dbReference type="EMBL" id="JACGCM010001189">
    <property type="protein sequence ID" value="KAF6159658.1"/>
    <property type="molecule type" value="Genomic_DNA"/>
</dbReference>
<dbReference type="InterPro" id="IPR001077">
    <property type="entry name" value="COMT_C"/>
</dbReference>
<reference evidence="5 6" key="1">
    <citation type="journal article" date="2020" name="IScience">
        <title>Genome Sequencing of the Endangered Kingdonia uniflora (Circaeasteraceae, Ranunculales) Reveals Potential Mechanisms of Evolutionary Specialization.</title>
        <authorList>
            <person name="Sun Y."/>
            <person name="Deng T."/>
            <person name="Zhang A."/>
            <person name="Moore M.J."/>
            <person name="Landis J.B."/>
            <person name="Lin N."/>
            <person name="Zhang H."/>
            <person name="Zhang X."/>
            <person name="Huang J."/>
            <person name="Zhang X."/>
            <person name="Sun H."/>
            <person name="Wang H."/>
        </authorList>
    </citation>
    <scope>NUCLEOTIDE SEQUENCE [LARGE SCALE GENOMIC DNA]</scope>
    <source>
        <strain evidence="5">TB1705</strain>
        <tissue evidence="5">Leaf</tissue>
    </source>
</reference>
<sequence length="158" mass="17766">MSDHSTIVTKKILETYKGFEGLETVVDVGDGAGTLLNMIISKYPNTKGISFDLPHWVFHNWSEEHCLKFLNNCHEALPEDRKVIVVETILPVFPETANATTVGIFQVDCLMLAHCTGGKERTYGDFEALAMAMRAGFAGFRVVPRAYNNWVMEFCKKM</sequence>